<dbReference type="AlphaFoldDB" id="A0A9P7FNC8"/>
<protein>
    <submittedName>
        <fullName evidence="1">Uncharacterized protein</fullName>
    </submittedName>
</protein>
<accession>A0A9P7FNC8</accession>
<evidence type="ECO:0000313" key="1">
    <source>
        <dbReference type="EMBL" id="KAG5633576.1"/>
    </source>
</evidence>
<dbReference type="OrthoDB" id="5582182at2759"/>
<dbReference type="Proteomes" id="UP000775547">
    <property type="component" value="Unassembled WGS sequence"/>
</dbReference>
<keyword evidence="2" id="KW-1185">Reference proteome</keyword>
<comment type="caution">
    <text evidence="1">The sequence shown here is derived from an EMBL/GenBank/DDBJ whole genome shotgun (WGS) entry which is preliminary data.</text>
</comment>
<reference evidence="1" key="2">
    <citation type="submission" date="2021-10" db="EMBL/GenBank/DDBJ databases">
        <title>Phylogenomics reveals ancestral predisposition of the termite-cultivated fungus Termitomyces towards a domesticated lifestyle.</title>
        <authorList>
            <person name="Auxier B."/>
            <person name="Grum-Grzhimaylo A."/>
            <person name="Cardenas M.E."/>
            <person name="Lodge J.D."/>
            <person name="Laessoe T."/>
            <person name="Pedersen O."/>
            <person name="Smith M.E."/>
            <person name="Kuyper T.W."/>
            <person name="Franco-Molano E.A."/>
            <person name="Baroni T.J."/>
            <person name="Aanen D.K."/>
        </authorList>
    </citation>
    <scope>NUCLEOTIDE SEQUENCE</scope>
    <source>
        <strain evidence="1">AP01</strain>
        <tissue evidence="1">Mycelium</tissue>
    </source>
</reference>
<proteinExistence type="predicted"/>
<name>A0A9P7FNC8_9AGAR</name>
<gene>
    <name evidence="1" type="ORF">DXG03_006962</name>
</gene>
<reference evidence="1" key="1">
    <citation type="submission" date="2020-07" db="EMBL/GenBank/DDBJ databases">
        <authorList>
            <person name="Nieuwenhuis M."/>
            <person name="Van De Peppel L.J.J."/>
        </authorList>
    </citation>
    <scope>NUCLEOTIDE SEQUENCE</scope>
    <source>
        <strain evidence="1">AP01</strain>
        <tissue evidence="1">Mycelium</tissue>
    </source>
</reference>
<evidence type="ECO:0000313" key="2">
    <source>
        <dbReference type="Proteomes" id="UP000775547"/>
    </source>
</evidence>
<organism evidence="1 2">
    <name type="scientific">Asterophora parasitica</name>
    <dbReference type="NCBI Taxonomy" id="117018"/>
    <lineage>
        <taxon>Eukaryota</taxon>
        <taxon>Fungi</taxon>
        <taxon>Dikarya</taxon>
        <taxon>Basidiomycota</taxon>
        <taxon>Agaricomycotina</taxon>
        <taxon>Agaricomycetes</taxon>
        <taxon>Agaricomycetidae</taxon>
        <taxon>Agaricales</taxon>
        <taxon>Tricholomatineae</taxon>
        <taxon>Lyophyllaceae</taxon>
        <taxon>Asterophora</taxon>
    </lineage>
</organism>
<dbReference type="EMBL" id="JABCKV010004973">
    <property type="protein sequence ID" value="KAG5633576.1"/>
    <property type="molecule type" value="Genomic_DNA"/>
</dbReference>
<feature type="non-terminal residue" evidence="1">
    <location>
        <position position="51"/>
    </location>
</feature>
<sequence length="51" mass="5917">MSYASKFAEILANLNLDKESKMDYFYNGLKDPVKDSMVFVKKPKSGLFEDY</sequence>